<feature type="domain" description="Flavodoxin-like fold" evidence="2">
    <location>
        <begin position="1"/>
        <end position="169"/>
    </location>
</feature>
<name>A0ABV6DRP0_9BACL</name>
<dbReference type="RefSeq" id="WP_377472705.1">
    <property type="nucleotide sequence ID" value="NZ_JBHLWN010000090.1"/>
</dbReference>
<evidence type="ECO:0000256" key="1">
    <source>
        <dbReference type="ARBA" id="ARBA00023002"/>
    </source>
</evidence>
<dbReference type="InterPro" id="IPR003680">
    <property type="entry name" value="Flavodoxin_fold"/>
</dbReference>
<organism evidence="3 4">
    <name type="scientific">Paenibacillus chartarius</name>
    <dbReference type="NCBI Taxonomy" id="747481"/>
    <lineage>
        <taxon>Bacteria</taxon>
        <taxon>Bacillati</taxon>
        <taxon>Bacillota</taxon>
        <taxon>Bacilli</taxon>
        <taxon>Bacillales</taxon>
        <taxon>Paenibacillaceae</taxon>
        <taxon>Paenibacillus</taxon>
    </lineage>
</organism>
<dbReference type="PANTHER" id="PTHR47307:SF1">
    <property type="entry name" value="GLUTATHIONE-REGULATED POTASSIUM-EFFLUX SYSTEM ANCILLARY PROTEIN KEFG"/>
    <property type="match status" value="1"/>
</dbReference>
<evidence type="ECO:0000313" key="4">
    <source>
        <dbReference type="Proteomes" id="UP001589776"/>
    </source>
</evidence>
<dbReference type="GO" id="GO:0016491">
    <property type="term" value="F:oxidoreductase activity"/>
    <property type="evidence" value="ECO:0007669"/>
    <property type="project" value="UniProtKB-KW"/>
</dbReference>
<accession>A0ABV6DRP0</accession>
<dbReference type="InterPro" id="IPR046980">
    <property type="entry name" value="KefG/KefF"/>
</dbReference>
<dbReference type="EMBL" id="JBHLWN010000090">
    <property type="protein sequence ID" value="MFC0215262.1"/>
    <property type="molecule type" value="Genomic_DNA"/>
</dbReference>
<evidence type="ECO:0000313" key="3">
    <source>
        <dbReference type="EMBL" id="MFC0215262.1"/>
    </source>
</evidence>
<proteinExistence type="predicted"/>
<dbReference type="Pfam" id="PF02525">
    <property type="entry name" value="Flavodoxin_2"/>
    <property type="match status" value="1"/>
</dbReference>
<dbReference type="PANTHER" id="PTHR47307">
    <property type="entry name" value="GLUTATHIONE-REGULATED POTASSIUM-EFFLUX SYSTEM ANCILLARY PROTEIN KEFG"/>
    <property type="match status" value="1"/>
</dbReference>
<keyword evidence="4" id="KW-1185">Reference proteome</keyword>
<dbReference type="SUPFAM" id="SSF52218">
    <property type="entry name" value="Flavoproteins"/>
    <property type="match status" value="1"/>
</dbReference>
<dbReference type="Proteomes" id="UP001589776">
    <property type="component" value="Unassembled WGS sequence"/>
</dbReference>
<dbReference type="EC" id="1.-.-.-" evidence="3"/>
<keyword evidence="1 3" id="KW-0560">Oxidoreductase</keyword>
<dbReference type="InterPro" id="IPR029039">
    <property type="entry name" value="Flavoprotein-like_sf"/>
</dbReference>
<comment type="caution">
    <text evidence="3">The sequence shown here is derived from an EMBL/GenBank/DDBJ whole genome shotgun (WGS) entry which is preliminary data.</text>
</comment>
<dbReference type="Gene3D" id="3.40.50.360">
    <property type="match status" value="1"/>
</dbReference>
<sequence>MNILVIVAHPRLGQSRVNRTWAERLKQVDGVTVHDVYAAYPEGTIDAQRERELLLAHDRIVVQYPFYWYSAPAFFKLWMEDVLEAQWLMGGRGRGLAGKELILAISAGSQKQAYQAGGFQQYTVSELTKPMQAMAGLIGMTFLPSFVFYGAAHADDEAVRQSADAYAAHILDPNLDPRRRLLQAISE</sequence>
<protein>
    <submittedName>
        <fullName evidence="3">NAD(P)H-dependent oxidoreductase</fullName>
        <ecNumber evidence="3">1.-.-.-</ecNumber>
    </submittedName>
</protein>
<gene>
    <name evidence="3" type="ORF">ACFFK0_22985</name>
</gene>
<evidence type="ECO:0000259" key="2">
    <source>
        <dbReference type="Pfam" id="PF02525"/>
    </source>
</evidence>
<reference evidence="3 4" key="1">
    <citation type="submission" date="2024-09" db="EMBL/GenBank/DDBJ databases">
        <authorList>
            <person name="Sun Q."/>
            <person name="Mori K."/>
        </authorList>
    </citation>
    <scope>NUCLEOTIDE SEQUENCE [LARGE SCALE GENOMIC DNA]</scope>
    <source>
        <strain evidence="3 4">CCM 7759</strain>
    </source>
</reference>